<dbReference type="EMBL" id="BAAFJT010000001">
    <property type="protein sequence ID" value="GAB0178147.1"/>
    <property type="molecule type" value="Genomic_DNA"/>
</dbReference>
<proteinExistence type="predicted"/>
<dbReference type="InterPro" id="IPR004826">
    <property type="entry name" value="bZIP_Maf"/>
</dbReference>
<evidence type="ECO:0000256" key="4">
    <source>
        <dbReference type="SAM" id="Coils"/>
    </source>
</evidence>
<protein>
    <submittedName>
        <fullName evidence="7">Transcription regulator protein BACH1</fullName>
    </submittedName>
</protein>
<dbReference type="AlphaFoldDB" id="A0ABC9W277"/>
<dbReference type="SUPFAM" id="SSF47454">
    <property type="entry name" value="A DNA-binding domain in eukaryotic transcription factors"/>
    <property type="match status" value="1"/>
</dbReference>
<dbReference type="InterPro" id="IPR004827">
    <property type="entry name" value="bZIP"/>
</dbReference>
<feature type="domain" description="BZIP" evidence="6">
    <location>
        <begin position="730"/>
        <end position="788"/>
    </location>
</feature>
<evidence type="ECO:0000256" key="1">
    <source>
        <dbReference type="ARBA" id="ARBA00023015"/>
    </source>
</evidence>
<dbReference type="InterPro" id="IPR000477">
    <property type="entry name" value="RT_dom"/>
</dbReference>
<evidence type="ECO:0000313" key="8">
    <source>
        <dbReference type="Proteomes" id="UP001623348"/>
    </source>
</evidence>
<keyword evidence="1" id="KW-0805">Transcription regulation</keyword>
<feature type="coiled-coil region" evidence="4">
    <location>
        <begin position="743"/>
        <end position="777"/>
    </location>
</feature>
<evidence type="ECO:0000256" key="5">
    <source>
        <dbReference type="SAM" id="MobiDB-lite"/>
    </source>
</evidence>
<dbReference type="FunFam" id="1.10.880.10:FF:000002">
    <property type="entry name" value="transcription regulator protein BACH2 isoform X1"/>
    <property type="match status" value="1"/>
</dbReference>
<dbReference type="InterPro" id="IPR000210">
    <property type="entry name" value="BTB/POZ_dom"/>
</dbReference>
<dbReference type="InterPro" id="IPR043321">
    <property type="entry name" value="bZIP_BACH"/>
</dbReference>
<dbReference type="InterPro" id="IPR043502">
    <property type="entry name" value="DNA/RNA_pol_sf"/>
</dbReference>
<dbReference type="Gene3D" id="1.10.880.10">
    <property type="entry name" value="Transcription factor, Skn-1-like, DNA-binding domain"/>
    <property type="match status" value="1"/>
</dbReference>
<evidence type="ECO:0000256" key="3">
    <source>
        <dbReference type="ARBA" id="ARBA00023163"/>
    </source>
</evidence>
<dbReference type="SUPFAM" id="SSF56672">
    <property type="entry name" value="DNA/RNA polymerases"/>
    <property type="match status" value="1"/>
</dbReference>
<dbReference type="InterPro" id="IPR046347">
    <property type="entry name" value="bZIP_sf"/>
</dbReference>
<name>A0ABC9W277_GRUJA</name>
<dbReference type="Gene3D" id="3.30.710.10">
    <property type="entry name" value="Potassium Channel Kv1.1, Chain A"/>
    <property type="match status" value="1"/>
</dbReference>
<dbReference type="Pfam" id="PF00651">
    <property type="entry name" value="BTB"/>
    <property type="match status" value="1"/>
</dbReference>
<dbReference type="Pfam" id="PF03131">
    <property type="entry name" value="bZIP_Maf"/>
    <property type="match status" value="1"/>
</dbReference>
<dbReference type="PANTHER" id="PTHR33332">
    <property type="entry name" value="REVERSE TRANSCRIPTASE DOMAIN-CONTAINING PROTEIN"/>
    <property type="match status" value="1"/>
</dbReference>
<dbReference type="PROSITE" id="PS00036">
    <property type="entry name" value="BZIP_BASIC"/>
    <property type="match status" value="1"/>
</dbReference>
<dbReference type="SUPFAM" id="SSF54695">
    <property type="entry name" value="POZ domain"/>
    <property type="match status" value="1"/>
</dbReference>
<feature type="compositionally biased region" description="Basic and acidic residues" evidence="5">
    <location>
        <begin position="438"/>
        <end position="459"/>
    </location>
</feature>
<dbReference type="SUPFAM" id="SSF57959">
    <property type="entry name" value="Leucine zipper domain"/>
    <property type="match status" value="1"/>
</dbReference>
<dbReference type="GO" id="GO:0003677">
    <property type="term" value="F:DNA binding"/>
    <property type="evidence" value="ECO:0007669"/>
    <property type="project" value="UniProtKB-KW"/>
</dbReference>
<evidence type="ECO:0000313" key="7">
    <source>
        <dbReference type="EMBL" id="GAB0178147.1"/>
    </source>
</evidence>
<keyword evidence="4" id="KW-0175">Coiled coil</keyword>
<dbReference type="CDD" id="cd14719">
    <property type="entry name" value="bZIP_BACH"/>
    <property type="match status" value="1"/>
</dbReference>
<sequence>MDSGIECTLSKFADDTKPCGVVDTLEGRDAIQRDLDRLERWACVNCMKLNKAKCKVLHVGRRNPKHDYRRGEEWIESSPEEKDLGVLTDEKLNMSRQRALAAQKANHVLGCIKRGVTSRLREVILPLYSALVRPHLEYCIQLWGPQYRRDMELLERVQRRATKLIRGLEHLSYEDRLRELGLFSLEKRRLRGDLIAAFQYLKGPAGKLERDWLQGHGVTGQGVTLKGFSPLLQFAYTAKLILNKDNVSEVCKCAEFLGVHNIEESCFQFLKFKFLDFKSDQQECPRKKCCTQRCQKTNPKIGNVDDGDLEIDDEAEELLEKECIQTPDTKLCRDEENAKSLPALQDNAGQMCDPVHLERSSVSSLSSQCPKYRKFQKAFGNDKVHTSESNSSIKDIQVPPITTLLEKEISDNDGIQKAQECVPMQLVSKCEETQVKMEEGEEGIEKKEESKREELKRESVTQNVSCPVEKMDLSAFPQNSATPHGLNSMSFLHTCEQYGNLNFSSMQTNTVLTEKTVSGTGVGNDKTESQDDTPSKVDLCTREATNITSAGDRSSVEREVAEHLAKGFWSDIYSTEACQIHLPPAVPKECFEPVYSGKKSECPWLGIRISESPEPSSQQTFTTLNSVNCPFISNLSAEGCSNSSEISGGDYLQGQQQEQCPYNYVISLGEDSETDTEGDSESCSAREQECEVKLPFNAQRIISLSRNDFQSFLKMHKLTPEQLDCIHDIRRRSKNRIAAQRCRKRKLDCIQNLESEIEKLQNEKENLLKERNHILSTLGETKQNLTGLCQQVWGIASVDKARAADVIYLDSCKAFDTVPHDILVSKLERHGFDGWTTRWIRDWLDGRTQRVVVNGSMSKWRPVTSGVPQGLVLGPALFNIFVGDMDSGIECTLSKFADDTKPCGVVDTLEGRDAIQRDLDRLERWAHANCMKFNKAKCKVLHVGRHNPKHDYRLGKKWIESSPEEKDLGVLGDEKLNMSRQRALAAQKANRVLGCIKKRCDQQVEGGDPAPLLCSRETPPGVLCPALGVPT</sequence>
<evidence type="ECO:0000259" key="6">
    <source>
        <dbReference type="PROSITE" id="PS50217"/>
    </source>
</evidence>
<gene>
    <name evidence="7" type="ORF">GRJ2_000280000</name>
</gene>
<dbReference type="SMART" id="SM00338">
    <property type="entry name" value="BRLZ"/>
    <property type="match status" value="1"/>
</dbReference>
<keyword evidence="8" id="KW-1185">Reference proteome</keyword>
<reference evidence="7 8" key="1">
    <citation type="submission" date="2024-06" db="EMBL/GenBank/DDBJ databases">
        <title>The draft genome of Grus japonensis, version 3.</title>
        <authorList>
            <person name="Nabeshima K."/>
            <person name="Suzuki S."/>
            <person name="Onuma M."/>
        </authorList>
    </citation>
    <scope>NUCLEOTIDE SEQUENCE [LARGE SCALE GENOMIC DNA]</scope>
    <source>
        <strain evidence="7 8">451A</strain>
    </source>
</reference>
<dbReference type="Pfam" id="PF00078">
    <property type="entry name" value="RVT_1"/>
    <property type="match status" value="1"/>
</dbReference>
<feature type="region of interest" description="Disordered" evidence="5">
    <location>
        <begin position="438"/>
        <end position="462"/>
    </location>
</feature>
<accession>A0ABC9W277</accession>
<keyword evidence="3" id="KW-0804">Transcription</keyword>
<dbReference type="InterPro" id="IPR011333">
    <property type="entry name" value="SKP1/BTB/POZ_sf"/>
</dbReference>
<evidence type="ECO:0000256" key="2">
    <source>
        <dbReference type="ARBA" id="ARBA00023125"/>
    </source>
</evidence>
<dbReference type="PROSITE" id="PS50217">
    <property type="entry name" value="BZIP"/>
    <property type="match status" value="1"/>
</dbReference>
<organism evidence="7 8">
    <name type="scientific">Grus japonensis</name>
    <name type="common">Japanese crane</name>
    <name type="synonym">Red-crowned crane</name>
    <dbReference type="NCBI Taxonomy" id="30415"/>
    <lineage>
        <taxon>Eukaryota</taxon>
        <taxon>Metazoa</taxon>
        <taxon>Chordata</taxon>
        <taxon>Craniata</taxon>
        <taxon>Vertebrata</taxon>
        <taxon>Euteleostomi</taxon>
        <taxon>Archelosauria</taxon>
        <taxon>Archosauria</taxon>
        <taxon>Dinosauria</taxon>
        <taxon>Saurischia</taxon>
        <taxon>Theropoda</taxon>
        <taxon>Coelurosauria</taxon>
        <taxon>Aves</taxon>
        <taxon>Neognathae</taxon>
        <taxon>Neoaves</taxon>
        <taxon>Gruiformes</taxon>
        <taxon>Gruidae</taxon>
        <taxon>Grus</taxon>
    </lineage>
</organism>
<dbReference type="Proteomes" id="UP001623348">
    <property type="component" value="Unassembled WGS sequence"/>
</dbReference>
<comment type="caution">
    <text evidence="7">The sequence shown here is derived from an EMBL/GenBank/DDBJ whole genome shotgun (WGS) entry which is preliminary data.</text>
</comment>
<dbReference type="InterPro" id="IPR008917">
    <property type="entry name" value="TF_DNA-bd_sf"/>
</dbReference>
<keyword evidence="2" id="KW-0238">DNA-binding</keyword>